<organism evidence="4 5">
    <name type="scientific">Actinophytocola algeriensis</name>
    <dbReference type="NCBI Taxonomy" id="1768010"/>
    <lineage>
        <taxon>Bacteria</taxon>
        <taxon>Bacillati</taxon>
        <taxon>Actinomycetota</taxon>
        <taxon>Actinomycetes</taxon>
        <taxon>Pseudonocardiales</taxon>
        <taxon>Pseudonocardiaceae</taxon>
    </lineage>
</organism>
<dbReference type="InterPro" id="IPR029044">
    <property type="entry name" value="Nucleotide-diphossugar_trans"/>
</dbReference>
<dbReference type="PANTHER" id="PTHR13778">
    <property type="entry name" value="GLYCOSYLTRANSFERASE 8 DOMAIN-CONTAINING PROTEIN"/>
    <property type="match status" value="1"/>
</dbReference>
<keyword evidence="5" id="KW-1185">Reference proteome</keyword>
<reference evidence="4 5" key="1">
    <citation type="submission" date="2020-08" db="EMBL/GenBank/DDBJ databases">
        <title>Genomic Encyclopedia of Type Strains, Phase III (KMG-III): the genomes of soil and plant-associated and newly described type strains.</title>
        <authorList>
            <person name="Whitman W."/>
        </authorList>
    </citation>
    <scope>NUCLEOTIDE SEQUENCE [LARGE SCALE GENOMIC DNA]</scope>
    <source>
        <strain evidence="4 5">CECT 8960</strain>
    </source>
</reference>
<comment type="caution">
    <text evidence="4">The sequence shown here is derived from an EMBL/GenBank/DDBJ whole genome shotgun (WGS) entry which is preliminary data.</text>
</comment>
<dbReference type="CDD" id="cd04194">
    <property type="entry name" value="GT8_A4GalT_like"/>
    <property type="match status" value="1"/>
</dbReference>
<dbReference type="RefSeq" id="WP_184810291.1">
    <property type="nucleotide sequence ID" value="NZ_JACHJQ010000002.1"/>
</dbReference>
<protein>
    <submittedName>
        <fullName evidence="4">Lipopolysaccharide biosynthesis glycosyltransferase</fullName>
    </submittedName>
</protein>
<dbReference type="InterPro" id="IPR002495">
    <property type="entry name" value="Glyco_trans_8"/>
</dbReference>
<evidence type="ECO:0000256" key="1">
    <source>
        <dbReference type="ARBA" id="ARBA00022676"/>
    </source>
</evidence>
<dbReference type="InterPro" id="IPR050748">
    <property type="entry name" value="Glycosyltrans_8_dom-fam"/>
</dbReference>
<dbReference type="AlphaFoldDB" id="A0A7W7Q343"/>
<evidence type="ECO:0000313" key="5">
    <source>
        <dbReference type="Proteomes" id="UP000520767"/>
    </source>
</evidence>
<dbReference type="GO" id="GO:0016757">
    <property type="term" value="F:glycosyltransferase activity"/>
    <property type="evidence" value="ECO:0007669"/>
    <property type="project" value="UniProtKB-KW"/>
</dbReference>
<proteinExistence type="predicted"/>
<sequence length="290" mass="32973">MTERLRVVYTVDDNYAMALAVSLHSLAAHTSDLEHITVTIVTPRFADEVLGRVLESCPGLHVEVIRTARSLLDGLPDLEHWSVTPYLKLLIPSLIEDDEPYVVLDADTIVRTDLWELRRTPLDGKAVGAVQDPIMRRFDVKPEARRWVEMGVARSTPYFNAGVMLVDPAECRRLGVMSEALAYCRKYREEIENPDEEAVNVILKGDWLRLEPEWNILTMVVGTIEMAARLGLAYTLPERYAAAVRAPKVVHFSSADKPWHVDGRRGPMSDLFYEHLDRTAWARWRPGERG</sequence>
<name>A0A7W7Q343_9PSEU</name>
<dbReference type="SUPFAM" id="SSF53448">
    <property type="entry name" value="Nucleotide-diphospho-sugar transferases"/>
    <property type="match status" value="1"/>
</dbReference>
<dbReference type="Proteomes" id="UP000520767">
    <property type="component" value="Unassembled WGS sequence"/>
</dbReference>
<dbReference type="PANTHER" id="PTHR13778:SF47">
    <property type="entry name" value="LIPOPOLYSACCHARIDE 1,3-GALACTOSYLTRANSFERASE"/>
    <property type="match status" value="1"/>
</dbReference>
<evidence type="ECO:0000313" key="4">
    <source>
        <dbReference type="EMBL" id="MBB4906182.1"/>
    </source>
</evidence>
<dbReference type="Gene3D" id="3.90.550.10">
    <property type="entry name" value="Spore Coat Polysaccharide Biosynthesis Protein SpsA, Chain A"/>
    <property type="match status" value="1"/>
</dbReference>
<dbReference type="Pfam" id="PF01501">
    <property type="entry name" value="Glyco_transf_8"/>
    <property type="match status" value="1"/>
</dbReference>
<keyword evidence="3" id="KW-0479">Metal-binding</keyword>
<gene>
    <name evidence="4" type="ORF">FHR82_002399</name>
</gene>
<evidence type="ECO:0000256" key="3">
    <source>
        <dbReference type="ARBA" id="ARBA00022723"/>
    </source>
</evidence>
<dbReference type="GO" id="GO:0046872">
    <property type="term" value="F:metal ion binding"/>
    <property type="evidence" value="ECO:0007669"/>
    <property type="project" value="UniProtKB-KW"/>
</dbReference>
<keyword evidence="2 4" id="KW-0808">Transferase</keyword>
<dbReference type="EMBL" id="JACHJQ010000002">
    <property type="protein sequence ID" value="MBB4906182.1"/>
    <property type="molecule type" value="Genomic_DNA"/>
</dbReference>
<evidence type="ECO:0000256" key="2">
    <source>
        <dbReference type="ARBA" id="ARBA00022679"/>
    </source>
</evidence>
<keyword evidence="1" id="KW-0328">Glycosyltransferase</keyword>
<accession>A0A7W7Q343</accession>